<dbReference type="InterPro" id="IPR017896">
    <property type="entry name" value="4Fe4S_Fe-S-bd"/>
</dbReference>
<proteinExistence type="predicted"/>
<sequence>MKKWNLIIDVEKCENCNNCFLSTKDEHVGNDFPGYAAPQPLHGHEWIHIERKVRGSGHMVDAAYCVQTCNHCDNAPCVKAGRGAVTKRNDGIVIIDPEKARGRRDIVSSCPYGAIWWNDQLQLPQKWIFDAHLLDAGWREPRCVQSCPTGVFRSLKISDDEMADIAKREQLEVLRSELGTRPRVYYRNLWRFSKWFIGGSVIGDSPDEIRCLEGATVALRKNGKNIATASTDVYGDFKFDNLDPVPTKYQIKVTHKDYKSMEFDALVDSDENCFIGDIRLSV</sequence>
<keyword evidence="3" id="KW-0408">Iron</keyword>
<evidence type="ECO:0000259" key="5">
    <source>
        <dbReference type="Pfam" id="PF13247"/>
    </source>
</evidence>
<evidence type="ECO:0000256" key="1">
    <source>
        <dbReference type="ARBA" id="ARBA00022485"/>
    </source>
</evidence>
<dbReference type="Proteomes" id="UP000235015">
    <property type="component" value="Unassembled WGS sequence"/>
</dbReference>
<dbReference type="AlphaFoldDB" id="A0A2N6CWI2"/>
<dbReference type="Pfam" id="PF13247">
    <property type="entry name" value="Fer4_11"/>
    <property type="match status" value="1"/>
</dbReference>
<dbReference type="CDD" id="cd10552">
    <property type="entry name" value="TH_beta_N"/>
    <property type="match status" value="1"/>
</dbReference>
<feature type="domain" description="4Fe-4S ferredoxin-type" evidence="5">
    <location>
        <begin position="61"/>
        <end position="152"/>
    </location>
</feature>
<reference evidence="6 7" key="1">
    <citation type="submission" date="2017-11" db="EMBL/GenBank/DDBJ databases">
        <title>Genome-resolved metagenomics identifies genetic mobility, metabolic interactions, and unexpected diversity in perchlorate-reducing communities.</title>
        <authorList>
            <person name="Barnum T.P."/>
            <person name="Figueroa I.A."/>
            <person name="Carlstrom C.I."/>
            <person name="Lucas L.N."/>
            <person name="Engelbrektson A.L."/>
            <person name="Coates J.D."/>
        </authorList>
    </citation>
    <scope>NUCLEOTIDE SEQUENCE [LARGE SCALE GENOMIC DNA]</scope>
    <source>
        <strain evidence="6">BM301</strain>
    </source>
</reference>
<dbReference type="SUPFAM" id="SSF54862">
    <property type="entry name" value="4Fe-4S ferredoxins"/>
    <property type="match status" value="1"/>
</dbReference>
<dbReference type="RefSeq" id="WP_273439323.1">
    <property type="nucleotide sequence ID" value="NZ_PKUN01000014.1"/>
</dbReference>
<dbReference type="GO" id="GO:0046872">
    <property type="term" value="F:metal ion binding"/>
    <property type="evidence" value="ECO:0007669"/>
    <property type="project" value="UniProtKB-KW"/>
</dbReference>
<keyword evidence="4" id="KW-0411">Iron-sulfur</keyword>
<evidence type="ECO:0000256" key="2">
    <source>
        <dbReference type="ARBA" id="ARBA00022723"/>
    </source>
</evidence>
<dbReference type="PANTHER" id="PTHR43177:SF3">
    <property type="entry name" value="PROTEIN NRFC HOMOLOG"/>
    <property type="match status" value="1"/>
</dbReference>
<dbReference type="InterPro" id="IPR050954">
    <property type="entry name" value="ET_IronSulfur_Cluster-Binding"/>
</dbReference>
<evidence type="ECO:0000313" key="7">
    <source>
        <dbReference type="Proteomes" id="UP000235015"/>
    </source>
</evidence>
<dbReference type="GO" id="GO:0051539">
    <property type="term" value="F:4 iron, 4 sulfur cluster binding"/>
    <property type="evidence" value="ECO:0007669"/>
    <property type="project" value="UniProtKB-KW"/>
</dbReference>
<accession>A0A2N6CWI2</accession>
<dbReference type="STRING" id="1111735.GCA_000428045_01738"/>
<keyword evidence="1" id="KW-0004">4Fe-4S</keyword>
<dbReference type="Gene3D" id="3.30.70.20">
    <property type="match status" value="2"/>
</dbReference>
<dbReference type="EMBL" id="PKUN01000014">
    <property type="protein sequence ID" value="PLX61588.1"/>
    <property type="molecule type" value="Genomic_DNA"/>
</dbReference>
<gene>
    <name evidence="6" type="ORF">C0630_10530</name>
</gene>
<protein>
    <submittedName>
        <fullName evidence="6">Oxidoreductase</fullName>
    </submittedName>
</protein>
<keyword evidence="2" id="KW-0479">Metal-binding</keyword>
<evidence type="ECO:0000256" key="3">
    <source>
        <dbReference type="ARBA" id="ARBA00023004"/>
    </source>
</evidence>
<organism evidence="6 7">
    <name type="scientific">Sedimenticola selenatireducens</name>
    <dbReference type="NCBI Taxonomy" id="191960"/>
    <lineage>
        <taxon>Bacteria</taxon>
        <taxon>Pseudomonadati</taxon>
        <taxon>Pseudomonadota</taxon>
        <taxon>Gammaproteobacteria</taxon>
        <taxon>Chromatiales</taxon>
        <taxon>Sedimenticolaceae</taxon>
        <taxon>Sedimenticola</taxon>
    </lineage>
</organism>
<evidence type="ECO:0000313" key="6">
    <source>
        <dbReference type="EMBL" id="PLX61588.1"/>
    </source>
</evidence>
<comment type="caution">
    <text evidence="6">The sequence shown here is derived from an EMBL/GenBank/DDBJ whole genome shotgun (WGS) entry which is preliminary data.</text>
</comment>
<dbReference type="InterPro" id="IPR013783">
    <property type="entry name" value="Ig-like_fold"/>
</dbReference>
<dbReference type="PANTHER" id="PTHR43177">
    <property type="entry name" value="PROTEIN NRFC"/>
    <property type="match status" value="1"/>
</dbReference>
<evidence type="ECO:0000256" key="4">
    <source>
        <dbReference type="ARBA" id="ARBA00023014"/>
    </source>
</evidence>
<name>A0A2N6CWI2_9GAMM</name>
<dbReference type="Gene3D" id="2.60.40.10">
    <property type="entry name" value="Immunoglobulins"/>
    <property type="match status" value="1"/>
</dbReference>
<dbReference type="SUPFAM" id="SSF49478">
    <property type="entry name" value="Cna protein B-type domain"/>
    <property type="match status" value="1"/>
</dbReference>